<proteinExistence type="predicted"/>
<sequence>MNSAPQIQTAEISDAELDDVAGGLSPHASVIAGPTVISDQDVLGQAQAATAGAVGTALGTLGQYHQVGAVISF</sequence>
<reference evidence="1 2" key="1">
    <citation type="submission" date="2024-06" db="EMBL/GenBank/DDBJ databases">
        <title>The Natural Products Discovery Center: Release of the First 8490 Sequenced Strains for Exploring Actinobacteria Biosynthetic Diversity.</title>
        <authorList>
            <person name="Kalkreuter E."/>
            <person name="Kautsar S.A."/>
            <person name="Yang D."/>
            <person name="Bader C.D."/>
            <person name="Teijaro C.N."/>
            <person name="Fluegel L."/>
            <person name="Davis C.M."/>
            <person name="Simpson J.R."/>
            <person name="Lauterbach L."/>
            <person name="Steele A.D."/>
            <person name="Gui C."/>
            <person name="Meng S."/>
            <person name="Li G."/>
            <person name="Viehrig K."/>
            <person name="Ye F."/>
            <person name="Su P."/>
            <person name="Kiefer A.F."/>
            <person name="Nichols A."/>
            <person name="Cepeda A.J."/>
            <person name="Yan W."/>
            <person name="Fan B."/>
            <person name="Jiang Y."/>
            <person name="Adhikari A."/>
            <person name="Zheng C.-J."/>
            <person name="Schuster L."/>
            <person name="Cowan T.M."/>
            <person name="Smanski M.J."/>
            <person name="Chevrette M.G."/>
            <person name="De Carvalho L.P.S."/>
            <person name="Shen B."/>
        </authorList>
    </citation>
    <scope>NUCLEOTIDE SEQUENCE [LARGE SCALE GENOMIC DNA]</scope>
    <source>
        <strain evidence="1 2">NPDC000634</strain>
    </source>
</reference>
<dbReference type="RefSeq" id="WP_086722281.1">
    <property type="nucleotide sequence ID" value="NZ_MUBM01000002.1"/>
</dbReference>
<dbReference type="Proteomes" id="UP001458415">
    <property type="component" value="Unassembled WGS sequence"/>
</dbReference>
<dbReference type="EMBL" id="JBEPCU010000081">
    <property type="protein sequence ID" value="MER6976955.1"/>
    <property type="molecule type" value="Genomic_DNA"/>
</dbReference>
<name>A0ABV1VYF0_9ACTN</name>
<comment type="caution">
    <text evidence="1">The sequence shown here is derived from an EMBL/GenBank/DDBJ whole genome shotgun (WGS) entry which is preliminary data.</text>
</comment>
<keyword evidence="2" id="KW-1185">Reference proteome</keyword>
<protein>
    <recommendedName>
        <fullName evidence="3">Type A2 lantipeptide</fullName>
    </recommendedName>
</protein>
<accession>A0ABV1VYF0</accession>
<evidence type="ECO:0000313" key="1">
    <source>
        <dbReference type="EMBL" id="MER6976955.1"/>
    </source>
</evidence>
<evidence type="ECO:0000313" key="2">
    <source>
        <dbReference type="Proteomes" id="UP001458415"/>
    </source>
</evidence>
<organism evidence="1 2">
    <name type="scientific">Streptomyces carpinensis</name>
    <dbReference type="NCBI Taxonomy" id="66369"/>
    <lineage>
        <taxon>Bacteria</taxon>
        <taxon>Bacillati</taxon>
        <taxon>Actinomycetota</taxon>
        <taxon>Actinomycetes</taxon>
        <taxon>Kitasatosporales</taxon>
        <taxon>Streptomycetaceae</taxon>
        <taxon>Streptomyces</taxon>
    </lineage>
</organism>
<gene>
    <name evidence="1" type="ORF">ABT317_07940</name>
</gene>
<evidence type="ECO:0008006" key="3">
    <source>
        <dbReference type="Google" id="ProtNLM"/>
    </source>
</evidence>